<sequence length="138" mass="16214">MEQGKLNKYQKANKNLFAIIKRNNSDVTWAFSVPCHLRFFAESQTSVRAQINEYDDKDDDEDDENGDEDDDKDNDEDKKTGERKKLEKKLIDGFKLRFKVINLIDKWRLPSGRFVEDALYDWVVTQRSETLLRGYGSV</sequence>
<comment type="caution">
    <text evidence="2">The sequence shown here is derived from an EMBL/GenBank/DDBJ whole genome shotgun (WGS) entry which is preliminary data.</text>
</comment>
<evidence type="ECO:0000313" key="2">
    <source>
        <dbReference type="EMBL" id="RHZ48031.1"/>
    </source>
</evidence>
<feature type="region of interest" description="Disordered" evidence="1">
    <location>
        <begin position="50"/>
        <end position="83"/>
    </location>
</feature>
<proteinExistence type="predicted"/>
<dbReference type="EMBL" id="PQFF01000477">
    <property type="protein sequence ID" value="RHZ48031.1"/>
    <property type="molecule type" value="Genomic_DNA"/>
</dbReference>
<dbReference type="Proteomes" id="UP000266861">
    <property type="component" value="Unassembled WGS sequence"/>
</dbReference>
<dbReference type="OrthoDB" id="2431268at2759"/>
<keyword evidence="3" id="KW-1185">Reference proteome</keyword>
<protein>
    <submittedName>
        <fullName evidence="2">Uncharacterized protein</fullName>
    </submittedName>
</protein>
<organism evidence="2 3">
    <name type="scientific">Diversispora epigaea</name>
    <dbReference type="NCBI Taxonomy" id="1348612"/>
    <lineage>
        <taxon>Eukaryota</taxon>
        <taxon>Fungi</taxon>
        <taxon>Fungi incertae sedis</taxon>
        <taxon>Mucoromycota</taxon>
        <taxon>Glomeromycotina</taxon>
        <taxon>Glomeromycetes</taxon>
        <taxon>Diversisporales</taxon>
        <taxon>Diversisporaceae</taxon>
        <taxon>Diversispora</taxon>
    </lineage>
</organism>
<feature type="compositionally biased region" description="Acidic residues" evidence="1">
    <location>
        <begin position="53"/>
        <end position="74"/>
    </location>
</feature>
<name>A0A397GAQ4_9GLOM</name>
<evidence type="ECO:0000256" key="1">
    <source>
        <dbReference type="SAM" id="MobiDB-lite"/>
    </source>
</evidence>
<reference evidence="2 3" key="1">
    <citation type="submission" date="2018-08" db="EMBL/GenBank/DDBJ databases">
        <title>Genome and evolution of the arbuscular mycorrhizal fungus Diversispora epigaea (formerly Glomus versiforme) and its bacterial endosymbionts.</title>
        <authorList>
            <person name="Sun X."/>
            <person name="Fei Z."/>
            <person name="Harrison M."/>
        </authorList>
    </citation>
    <scope>NUCLEOTIDE SEQUENCE [LARGE SCALE GENOMIC DNA]</scope>
    <source>
        <strain evidence="2 3">IT104</strain>
    </source>
</reference>
<accession>A0A397GAQ4</accession>
<evidence type="ECO:0000313" key="3">
    <source>
        <dbReference type="Proteomes" id="UP000266861"/>
    </source>
</evidence>
<dbReference type="AlphaFoldDB" id="A0A397GAQ4"/>
<gene>
    <name evidence="2" type="ORF">Glove_562g36</name>
</gene>